<dbReference type="GO" id="GO:0016740">
    <property type="term" value="F:transferase activity"/>
    <property type="evidence" value="ECO:0007669"/>
    <property type="project" value="UniProtKB-KW"/>
</dbReference>
<evidence type="ECO:0000259" key="2">
    <source>
        <dbReference type="Pfam" id="PF00535"/>
    </source>
</evidence>
<dbReference type="PANTHER" id="PTHR43179">
    <property type="entry name" value="RHAMNOSYLTRANSFERASE WBBL"/>
    <property type="match status" value="1"/>
</dbReference>
<reference evidence="3 4" key="1">
    <citation type="submission" date="2020-06" db="EMBL/GenBank/DDBJ databases">
        <title>High-quality draft genome of sulfate reducer Desulfobacter latus type strain AcrS2 isolated from marine sediment.</title>
        <authorList>
            <person name="Hoppe M."/>
            <person name="Larsen C.K."/>
            <person name="Marshall I.P.G."/>
            <person name="Schramm A."/>
            <person name="Marietou A.G."/>
        </authorList>
    </citation>
    <scope>NUCLEOTIDE SEQUENCE [LARGE SCALE GENOMIC DNA]</scope>
    <source>
        <strain evidence="3 4">AcRS2</strain>
    </source>
</reference>
<dbReference type="AlphaFoldDB" id="A0A850T9Q6"/>
<comment type="caution">
    <text evidence="3">The sequence shown here is derived from an EMBL/GenBank/DDBJ whole genome shotgun (WGS) entry which is preliminary data.</text>
</comment>
<feature type="transmembrane region" description="Helical" evidence="1">
    <location>
        <begin position="283"/>
        <end position="306"/>
    </location>
</feature>
<keyword evidence="1" id="KW-1133">Transmembrane helix</keyword>
<accession>A0A850T9Q6</accession>
<name>A0A850T9Q6_9BACT</name>
<evidence type="ECO:0000313" key="4">
    <source>
        <dbReference type="Proteomes" id="UP000553343"/>
    </source>
</evidence>
<dbReference type="Proteomes" id="UP000553343">
    <property type="component" value="Unassembled WGS sequence"/>
</dbReference>
<dbReference type="EMBL" id="JACADJ010000055">
    <property type="protein sequence ID" value="NWH06025.1"/>
    <property type="molecule type" value="Genomic_DNA"/>
</dbReference>
<dbReference type="InterPro" id="IPR001173">
    <property type="entry name" value="Glyco_trans_2-like"/>
</dbReference>
<keyword evidence="4" id="KW-1185">Reference proteome</keyword>
<sequence>MKPLENGNYVCSVRKSPFLDMRAEKKLFSIIEEKNKFKNPSIAIIIVNWNSGKWLKKCLHGIAQQTLKPYRVILVDNASTDNSLVGVDRILNGLEVVCLENNTGFACANNIAINMLHDIEWVALLNPDAVAEAHWLENLYSAAKKHNEYHFFASQMRDAEKPWLLDGMSDVYHVTGYAWRKGHGSPILSVPQKCEECFSPCAAAAMYKTDALIKAGGFDEQFFCYFEDVDLGFRLQLFGYRCLYVSNAVVFHAGSATTGKRSSFSVYYGHRNMVWAFMKNMPWPLLGIFLPYHIIMNIVAVCLLSFRGQGKVVLKAKYDAFKNIGQMWAKRKQTQIERKVSNRVILSRIAKGILPLIRRD</sequence>
<keyword evidence="3" id="KW-0808">Transferase</keyword>
<evidence type="ECO:0000256" key="1">
    <source>
        <dbReference type="SAM" id="Phobius"/>
    </source>
</evidence>
<dbReference type="PANTHER" id="PTHR43179:SF11">
    <property type="entry name" value="GLYCOSYL TRANSFERASE"/>
    <property type="match status" value="1"/>
</dbReference>
<dbReference type="CDD" id="cd04186">
    <property type="entry name" value="GT_2_like_c"/>
    <property type="match status" value="1"/>
</dbReference>
<protein>
    <submittedName>
        <fullName evidence="3">Glycosyltransferase family 2 protein</fullName>
    </submittedName>
</protein>
<dbReference type="SUPFAM" id="SSF53448">
    <property type="entry name" value="Nucleotide-diphospho-sugar transferases"/>
    <property type="match status" value="1"/>
</dbReference>
<keyword evidence="1" id="KW-0472">Membrane</keyword>
<evidence type="ECO:0000313" key="3">
    <source>
        <dbReference type="EMBL" id="NWH06025.1"/>
    </source>
</evidence>
<dbReference type="Pfam" id="PF00535">
    <property type="entry name" value="Glycos_transf_2"/>
    <property type="match status" value="1"/>
</dbReference>
<proteinExistence type="predicted"/>
<gene>
    <name evidence="3" type="ORF">HXW94_13680</name>
</gene>
<dbReference type="Gene3D" id="3.90.550.10">
    <property type="entry name" value="Spore Coat Polysaccharide Biosynthesis Protein SpsA, Chain A"/>
    <property type="match status" value="1"/>
</dbReference>
<keyword evidence="1" id="KW-0812">Transmembrane</keyword>
<organism evidence="3 4">
    <name type="scientific">Desulfobacter latus</name>
    <dbReference type="NCBI Taxonomy" id="2292"/>
    <lineage>
        <taxon>Bacteria</taxon>
        <taxon>Pseudomonadati</taxon>
        <taxon>Thermodesulfobacteriota</taxon>
        <taxon>Desulfobacteria</taxon>
        <taxon>Desulfobacterales</taxon>
        <taxon>Desulfobacteraceae</taxon>
        <taxon>Desulfobacter</taxon>
    </lineage>
</organism>
<dbReference type="RefSeq" id="WP_218576722.1">
    <property type="nucleotide sequence ID" value="NZ_JACADJ010000055.1"/>
</dbReference>
<dbReference type="InterPro" id="IPR029044">
    <property type="entry name" value="Nucleotide-diphossugar_trans"/>
</dbReference>
<feature type="domain" description="Glycosyltransferase 2-like" evidence="2">
    <location>
        <begin position="44"/>
        <end position="177"/>
    </location>
</feature>